<sequence>MVVSVSIKLKKDIMALQPQTTKWTGSAQPEYRLSGTKRNTTLDVSSISVEKSSKTPHTEFNVHKHAFRKMKTSDSSLRSNLFYLLNNHQKMTGLISETDDATRPQKHLIPLFISDKKTGIQRFSKAQISSVELSNYRVERDTSLLNPDCGSLTPERCQAIRLRMCVTICVDSYTVIVCRRRSGCSIIRN</sequence>
<dbReference type="AlphaFoldDB" id="A0AAD8F5P2"/>
<reference evidence="1" key="1">
    <citation type="journal article" date="2023" name="PLoS Negl. Trop. Dis.">
        <title>A genome sequence for Biomphalaria pfeifferi, the major vector snail for the human-infecting parasite Schistosoma mansoni.</title>
        <authorList>
            <person name="Bu L."/>
            <person name="Lu L."/>
            <person name="Laidemitt M.R."/>
            <person name="Zhang S.M."/>
            <person name="Mutuku M."/>
            <person name="Mkoji G."/>
            <person name="Steinauer M."/>
            <person name="Loker E.S."/>
        </authorList>
    </citation>
    <scope>NUCLEOTIDE SEQUENCE</scope>
    <source>
        <strain evidence="1">KasaAsao</strain>
    </source>
</reference>
<organism evidence="1 2">
    <name type="scientific">Biomphalaria pfeifferi</name>
    <name type="common">Bloodfluke planorb</name>
    <name type="synonym">Freshwater snail</name>
    <dbReference type="NCBI Taxonomy" id="112525"/>
    <lineage>
        <taxon>Eukaryota</taxon>
        <taxon>Metazoa</taxon>
        <taxon>Spiralia</taxon>
        <taxon>Lophotrochozoa</taxon>
        <taxon>Mollusca</taxon>
        <taxon>Gastropoda</taxon>
        <taxon>Heterobranchia</taxon>
        <taxon>Euthyneura</taxon>
        <taxon>Panpulmonata</taxon>
        <taxon>Hygrophila</taxon>
        <taxon>Lymnaeoidea</taxon>
        <taxon>Planorbidae</taxon>
        <taxon>Biomphalaria</taxon>
    </lineage>
</organism>
<dbReference type="EMBL" id="JASAOG010000106">
    <property type="protein sequence ID" value="KAK0051246.1"/>
    <property type="molecule type" value="Genomic_DNA"/>
</dbReference>
<accession>A0AAD8F5P2</accession>
<proteinExistence type="predicted"/>
<name>A0AAD8F5P2_BIOPF</name>
<keyword evidence="2" id="KW-1185">Reference proteome</keyword>
<gene>
    <name evidence="1" type="ORF">Bpfe_019364</name>
</gene>
<evidence type="ECO:0000313" key="2">
    <source>
        <dbReference type="Proteomes" id="UP001233172"/>
    </source>
</evidence>
<reference evidence="1" key="2">
    <citation type="submission" date="2023-04" db="EMBL/GenBank/DDBJ databases">
        <authorList>
            <person name="Bu L."/>
            <person name="Lu L."/>
            <person name="Laidemitt M.R."/>
            <person name="Zhang S.M."/>
            <person name="Mutuku M."/>
            <person name="Mkoji G."/>
            <person name="Steinauer M."/>
            <person name="Loker E.S."/>
        </authorList>
    </citation>
    <scope>NUCLEOTIDE SEQUENCE</scope>
    <source>
        <strain evidence="1">KasaAsao</strain>
        <tissue evidence="1">Whole Snail</tissue>
    </source>
</reference>
<dbReference type="Proteomes" id="UP001233172">
    <property type="component" value="Unassembled WGS sequence"/>
</dbReference>
<protein>
    <submittedName>
        <fullName evidence="1">Uncharacterized protein</fullName>
    </submittedName>
</protein>
<evidence type="ECO:0000313" key="1">
    <source>
        <dbReference type="EMBL" id="KAK0051246.1"/>
    </source>
</evidence>
<comment type="caution">
    <text evidence="1">The sequence shown here is derived from an EMBL/GenBank/DDBJ whole genome shotgun (WGS) entry which is preliminary data.</text>
</comment>